<feature type="signal peptide" evidence="5">
    <location>
        <begin position="1"/>
        <end position="23"/>
    </location>
</feature>
<dbReference type="Proteomes" id="UP000320055">
    <property type="component" value="Unassembled WGS sequence"/>
</dbReference>
<evidence type="ECO:0000313" key="8">
    <source>
        <dbReference type="Proteomes" id="UP000320055"/>
    </source>
</evidence>
<evidence type="ECO:0000256" key="2">
    <source>
        <dbReference type="ARBA" id="ARBA00022801"/>
    </source>
</evidence>
<keyword evidence="8" id="KW-1185">Reference proteome</keyword>
<evidence type="ECO:0000256" key="1">
    <source>
        <dbReference type="ARBA" id="ARBA00022670"/>
    </source>
</evidence>
<dbReference type="SUPFAM" id="SSF52743">
    <property type="entry name" value="Subtilisin-like"/>
    <property type="match status" value="1"/>
</dbReference>
<reference evidence="7 8" key="1">
    <citation type="submission" date="2019-01" db="EMBL/GenBank/DDBJ databases">
        <authorList>
            <person name="Brito A."/>
        </authorList>
    </citation>
    <scope>NUCLEOTIDE SEQUENCE [LARGE SCALE GENOMIC DNA]</scope>
    <source>
        <strain evidence="7">1</strain>
    </source>
</reference>
<dbReference type="PROSITE" id="PS51892">
    <property type="entry name" value="SUBTILASE"/>
    <property type="match status" value="1"/>
</dbReference>
<protein>
    <submittedName>
        <fullName evidence="7">Subtilisin-like serine protease</fullName>
    </submittedName>
</protein>
<comment type="caution">
    <text evidence="4">Lacks conserved residue(s) required for the propagation of feature annotation.</text>
</comment>
<sequence>MNYKFFKLISVGLVVGTVAPVLALNDSTGDAGINALRLHEAPYNLLGRKIGIGQVEIGRPGKFGVDKADTIYSKIKPNAVFYRNESAKSDSNIDNHAIMVAGVMISQDKLLKGVAPLAKLYATAVGSFSKGGQAEECLASQHIAQQNGNDVRAINFSFGESLERDEREEAKLDGKALLTECIDWSARVHDTLYIIAGNQGTGGIPIPTDNFNGVTTAYTTKRNERFVKVDFANLSALPVGIGRNAIKKEINYGDRRAVSLLAPGSQIAVHNKEGKPEKVSGTSFAAPHITASVALLQEFGDRNISQSLPNWTTDARRHEVTKAVLLNSADKILDTGDGLLLGMERTTISEKNTTWLDSDAYVNPRIPLDIQMGTGHLNVFRAYQQFSSGKISPEQLTPNIGWNYSQIAVNEYQDYYIEQPLKAGSHAAITLTWDRLVSLNDFNRDGKYTVGETFRDRGLNNLDLYLIPADESSNLRNTCSSISYEDSVEHIFCPIPADGRYKIRVHYRRQLNEPTQNYGLAWWTVGK</sequence>
<proteinExistence type="inferred from homology"/>
<dbReference type="GO" id="GO:0006508">
    <property type="term" value="P:proteolysis"/>
    <property type="evidence" value="ECO:0007669"/>
    <property type="project" value="UniProtKB-KW"/>
</dbReference>
<dbReference type="RefSeq" id="WP_144865212.1">
    <property type="nucleotide sequence ID" value="NZ_LR213790.1"/>
</dbReference>
<organism evidence="7 8">
    <name type="scientific">Hyella patelloides LEGE 07179</name>
    <dbReference type="NCBI Taxonomy" id="945734"/>
    <lineage>
        <taxon>Bacteria</taxon>
        <taxon>Bacillati</taxon>
        <taxon>Cyanobacteriota</taxon>
        <taxon>Cyanophyceae</taxon>
        <taxon>Pleurocapsales</taxon>
        <taxon>Hyellaceae</taxon>
        <taxon>Hyella</taxon>
    </lineage>
</organism>
<evidence type="ECO:0000313" key="7">
    <source>
        <dbReference type="EMBL" id="VEP15001.1"/>
    </source>
</evidence>
<name>A0A563VUP7_9CYAN</name>
<evidence type="ECO:0000256" key="4">
    <source>
        <dbReference type="PROSITE-ProRule" id="PRU01240"/>
    </source>
</evidence>
<evidence type="ECO:0000259" key="6">
    <source>
        <dbReference type="Pfam" id="PF00082"/>
    </source>
</evidence>
<keyword evidence="1 7" id="KW-0645">Protease</keyword>
<evidence type="ECO:0000256" key="3">
    <source>
        <dbReference type="ARBA" id="ARBA00022825"/>
    </source>
</evidence>
<evidence type="ECO:0000256" key="5">
    <source>
        <dbReference type="SAM" id="SignalP"/>
    </source>
</evidence>
<dbReference type="EMBL" id="CAACVJ010000224">
    <property type="protein sequence ID" value="VEP15001.1"/>
    <property type="molecule type" value="Genomic_DNA"/>
</dbReference>
<dbReference type="InterPro" id="IPR036852">
    <property type="entry name" value="Peptidase_S8/S53_dom_sf"/>
</dbReference>
<dbReference type="OrthoDB" id="9798386at2"/>
<keyword evidence="3" id="KW-0720">Serine protease</keyword>
<dbReference type="GO" id="GO:0004252">
    <property type="term" value="F:serine-type endopeptidase activity"/>
    <property type="evidence" value="ECO:0007669"/>
    <property type="project" value="InterPro"/>
</dbReference>
<dbReference type="InterPro" id="IPR023828">
    <property type="entry name" value="Peptidase_S8_Ser-AS"/>
</dbReference>
<dbReference type="InterPro" id="IPR008979">
    <property type="entry name" value="Galactose-bd-like_sf"/>
</dbReference>
<gene>
    <name evidence="7" type="ORF">H1P_300023</name>
</gene>
<accession>A0A563VUP7</accession>
<dbReference type="PROSITE" id="PS00138">
    <property type="entry name" value="SUBTILASE_SER"/>
    <property type="match status" value="1"/>
</dbReference>
<dbReference type="Pfam" id="PF00082">
    <property type="entry name" value="Peptidase_S8"/>
    <property type="match status" value="1"/>
</dbReference>
<dbReference type="AlphaFoldDB" id="A0A563VUP7"/>
<dbReference type="SUPFAM" id="SSF49785">
    <property type="entry name" value="Galactose-binding domain-like"/>
    <property type="match status" value="1"/>
</dbReference>
<comment type="similarity">
    <text evidence="4">Belongs to the peptidase S8 family.</text>
</comment>
<feature type="domain" description="Peptidase S8/S53" evidence="6">
    <location>
        <begin position="83"/>
        <end position="332"/>
    </location>
</feature>
<keyword evidence="2" id="KW-0378">Hydrolase</keyword>
<feature type="chain" id="PRO_5021786230" evidence="5">
    <location>
        <begin position="24"/>
        <end position="527"/>
    </location>
</feature>
<keyword evidence="5" id="KW-0732">Signal</keyword>
<dbReference type="Gene3D" id="3.40.50.200">
    <property type="entry name" value="Peptidase S8/S53 domain"/>
    <property type="match status" value="1"/>
</dbReference>
<dbReference type="InterPro" id="IPR000209">
    <property type="entry name" value="Peptidase_S8/S53_dom"/>
</dbReference>